<organism evidence="1 2">
    <name type="scientific">Bacillus mycoides</name>
    <dbReference type="NCBI Taxonomy" id="1405"/>
    <lineage>
        <taxon>Bacteria</taxon>
        <taxon>Bacillati</taxon>
        <taxon>Bacillota</taxon>
        <taxon>Bacilli</taxon>
        <taxon>Bacillales</taxon>
        <taxon>Bacillaceae</taxon>
        <taxon>Bacillus</taxon>
        <taxon>Bacillus cereus group</taxon>
    </lineage>
</organism>
<comment type="caution">
    <text evidence="1">The sequence shown here is derived from an EMBL/GenBank/DDBJ whole genome shotgun (WGS) entry which is preliminary data.</text>
</comment>
<protein>
    <submittedName>
        <fullName evidence="1">Uncharacterized protein</fullName>
    </submittedName>
</protein>
<gene>
    <name evidence="1" type="ORF">AWW70_26220</name>
</gene>
<dbReference type="RefSeq" id="WP_060751845.1">
    <property type="nucleotide sequence ID" value="NZ_LRPH01000094.1"/>
</dbReference>
<evidence type="ECO:0000313" key="2">
    <source>
        <dbReference type="Proteomes" id="UP000065797"/>
    </source>
</evidence>
<dbReference type="EMBL" id="LRPH01000094">
    <property type="protein sequence ID" value="KWU54910.1"/>
    <property type="molecule type" value="Genomic_DNA"/>
</dbReference>
<sequence length="118" mass="13922">MKRLVSGLLLSTVFIFNVLVGTNDNIDFFAEELPDYAQQSTTYAEMHSNQLHTQKNYLTMHSNQLHTQKNYLTMHSNQLYTRKNYLSIKTFIRVHKAKKTKKDFYLVLPPSSKQYEKD</sequence>
<reference evidence="1 2" key="1">
    <citation type="submission" date="2016-01" db="EMBL/GenBank/DDBJ databases">
        <authorList>
            <person name="McClelland M."/>
            <person name="Jain A."/>
            <person name="Saraogi P."/>
            <person name="Mendelson R."/>
            <person name="Westerman R."/>
            <person name="SanMiguel P."/>
            <person name="Csonka L."/>
        </authorList>
    </citation>
    <scope>NUCLEOTIDE SEQUENCE [LARGE SCALE GENOMIC DNA]</scope>
    <source>
        <strain evidence="1 2">PE8-15</strain>
    </source>
</reference>
<proteinExistence type="predicted"/>
<evidence type="ECO:0000313" key="1">
    <source>
        <dbReference type="EMBL" id="KWU54910.1"/>
    </source>
</evidence>
<dbReference type="Proteomes" id="UP000065797">
    <property type="component" value="Unassembled WGS sequence"/>
</dbReference>
<accession>A0A109FUA4</accession>
<name>A0A109FUA4_BACMY</name>
<dbReference type="AlphaFoldDB" id="A0A109FUA4"/>